<keyword evidence="7 9" id="KW-0539">Nucleus</keyword>
<dbReference type="Pfam" id="PF02309">
    <property type="entry name" value="AUX_IAA"/>
    <property type="match status" value="2"/>
</dbReference>
<evidence type="ECO:0000256" key="3">
    <source>
        <dbReference type="ARBA" id="ARBA00011726"/>
    </source>
</evidence>
<comment type="similarity">
    <text evidence="2 9">Belongs to the ARF family.</text>
</comment>
<dbReference type="InterPro" id="IPR033389">
    <property type="entry name" value="AUX/IAA_dom"/>
</dbReference>
<dbReference type="SUPFAM" id="SSF54277">
    <property type="entry name" value="CAD &amp; PB1 domains"/>
    <property type="match status" value="1"/>
</dbReference>
<dbReference type="FunFam" id="2.40.330.10:FF:000001">
    <property type="entry name" value="Auxin response factor"/>
    <property type="match status" value="1"/>
</dbReference>
<dbReference type="GO" id="GO:0009734">
    <property type="term" value="P:auxin-activated signaling pathway"/>
    <property type="evidence" value="ECO:0007669"/>
    <property type="project" value="UniProtKB-KW"/>
</dbReference>
<evidence type="ECO:0000256" key="1">
    <source>
        <dbReference type="ARBA" id="ARBA00004123"/>
    </source>
</evidence>
<name>A0AAV2FFX0_9ROSI</name>
<dbReference type="Gene3D" id="2.30.30.1040">
    <property type="match status" value="1"/>
</dbReference>
<feature type="region of interest" description="Disordered" evidence="10">
    <location>
        <begin position="341"/>
        <end position="372"/>
    </location>
</feature>
<dbReference type="Pfam" id="PF02362">
    <property type="entry name" value="B3"/>
    <property type="match status" value="1"/>
</dbReference>
<evidence type="ECO:0000256" key="2">
    <source>
        <dbReference type="ARBA" id="ARBA00007853"/>
    </source>
</evidence>
<dbReference type="EMBL" id="OZ034819">
    <property type="protein sequence ID" value="CAL1396894.1"/>
    <property type="molecule type" value="Genomic_DNA"/>
</dbReference>
<dbReference type="PANTHER" id="PTHR31384:SF1">
    <property type="entry name" value="AUXIN RESPONSE FACTOR 9"/>
    <property type="match status" value="1"/>
</dbReference>
<dbReference type="InterPro" id="IPR015300">
    <property type="entry name" value="DNA-bd_pseudobarrel_sf"/>
</dbReference>
<evidence type="ECO:0000313" key="14">
    <source>
        <dbReference type="Proteomes" id="UP001497516"/>
    </source>
</evidence>
<reference evidence="13 14" key="1">
    <citation type="submission" date="2024-04" db="EMBL/GenBank/DDBJ databases">
        <authorList>
            <person name="Fracassetti M."/>
        </authorList>
    </citation>
    <scope>NUCLEOTIDE SEQUENCE [LARGE SCALE GENOMIC DNA]</scope>
</reference>
<comment type="function">
    <text evidence="9">Auxin response factors (ARFs) are transcriptional factors that bind specifically to the DNA sequence 5'-TGTCTC-3' found in the auxin-responsive promoter elements (AuxREs).</text>
</comment>
<evidence type="ECO:0000256" key="10">
    <source>
        <dbReference type="SAM" id="MobiDB-lite"/>
    </source>
</evidence>
<dbReference type="GO" id="GO:0003677">
    <property type="term" value="F:DNA binding"/>
    <property type="evidence" value="ECO:0007669"/>
    <property type="project" value="UniProtKB-KW"/>
</dbReference>
<feature type="region of interest" description="Disordered" evidence="10">
    <location>
        <begin position="56"/>
        <end position="80"/>
    </location>
</feature>
<evidence type="ECO:0000313" key="13">
    <source>
        <dbReference type="EMBL" id="CAL1396894.1"/>
    </source>
</evidence>
<dbReference type="Gene3D" id="3.10.20.90">
    <property type="entry name" value="Phosphatidylinositol 3-kinase Catalytic Subunit, Chain A, domain 1"/>
    <property type="match status" value="1"/>
</dbReference>
<evidence type="ECO:0000256" key="7">
    <source>
        <dbReference type="ARBA" id="ARBA00023242"/>
    </source>
</evidence>
<dbReference type="PANTHER" id="PTHR31384">
    <property type="entry name" value="AUXIN RESPONSE FACTOR 4-RELATED"/>
    <property type="match status" value="1"/>
</dbReference>
<evidence type="ECO:0000259" key="12">
    <source>
        <dbReference type="PROSITE" id="PS51745"/>
    </source>
</evidence>
<feature type="domain" description="PB1" evidence="12">
    <location>
        <begin position="453"/>
        <end position="537"/>
    </location>
</feature>
<dbReference type="PROSITE" id="PS50863">
    <property type="entry name" value="B3"/>
    <property type="match status" value="1"/>
</dbReference>
<sequence>MEQAQLEALMSQQLNEKLPEINIPSKILCRVTKVERLVERRTDELYVGITLHPEVDQTPSRSVQPDRPESPPPKPVQSYNKILSTSDASTHGGFSIPKKLAIECLPPLDMIQKTPTQEFAAKDLQGHLWRFRHIYRGQPRRHMLSTGWSDFVNKKQLVAGDEIVFLRYNGELRVGVRRGHPRRQQQASIVISSQIIYLGVLCSTNRSIKPETVFYVHYKPRTTPFLVGINKYLKATSRAYHIGMRFKSAGDDGFTGTIVGIGDYSQYWPGSQWRSLKVRWDHSEGTILKPDSSVSPWEIEPLAADPSLQSSVLPQTIVRKKRSRLDIDVLASAAINSIRRPRSVQSHQEEESSLFGSGFAGQNNGRNNVHNLEGFLPMSTAKFNSGNKASSSTATPSSGIWNEQIVSSQRADNHHPMECRIFGIDLASNITTKATSMMLQYCVNNRSTVKNHYNRTKVHMQGTAFGRTVDLSGLNGYDDLITILEKMFGIRGGELSAGEKWVVVFIDDEGDMMLVGDDPWQEFCKMVKKIVIYSSEEMKKMEGRFKFVMSPSEGEGRPVPSR</sequence>
<dbReference type="GO" id="GO:0006355">
    <property type="term" value="P:regulation of DNA-templated transcription"/>
    <property type="evidence" value="ECO:0007669"/>
    <property type="project" value="InterPro"/>
</dbReference>
<comment type="subcellular location">
    <subcellularLocation>
        <location evidence="1 9">Nucleus</location>
    </subcellularLocation>
</comment>
<dbReference type="GO" id="GO:0005634">
    <property type="term" value="C:nucleus"/>
    <property type="evidence" value="ECO:0007669"/>
    <property type="project" value="UniProtKB-SubCell"/>
</dbReference>
<keyword evidence="5 9" id="KW-0238">DNA-binding</keyword>
<evidence type="ECO:0000256" key="5">
    <source>
        <dbReference type="ARBA" id="ARBA00023125"/>
    </source>
</evidence>
<keyword evidence="14" id="KW-1185">Reference proteome</keyword>
<dbReference type="Proteomes" id="UP001497516">
    <property type="component" value="Chromosome 6"/>
</dbReference>
<dbReference type="AlphaFoldDB" id="A0AAV2FFX0"/>
<keyword evidence="4 9" id="KW-0805">Transcription regulation</keyword>
<organism evidence="13 14">
    <name type="scientific">Linum trigynum</name>
    <dbReference type="NCBI Taxonomy" id="586398"/>
    <lineage>
        <taxon>Eukaryota</taxon>
        <taxon>Viridiplantae</taxon>
        <taxon>Streptophyta</taxon>
        <taxon>Embryophyta</taxon>
        <taxon>Tracheophyta</taxon>
        <taxon>Spermatophyta</taxon>
        <taxon>Magnoliopsida</taxon>
        <taxon>eudicotyledons</taxon>
        <taxon>Gunneridae</taxon>
        <taxon>Pentapetalae</taxon>
        <taxon>rosids</taxon>
        <taxon>fabids</taxon>
        <taxon>Malpighiales</taxon>
        <taxon>Linaceae</taxon>
        <taxon>Linum</taxon>
    </lineage>
</organism>
<dbReference type="PROSITE" id="PS51745">
    <property type="entry name" value="PB1"/>
    <property type="match status" value="1"/>
</dbReference>
<gene>
    <name evidence="13" type="ORF">LTRI10_LOCUS37235</name>
</gene>
<evidence type="ECO:0000256" key="4">
    <source>
        <dbReference type="ARBA" id="ARBA00023015"/>
    </source>
</evidence>
<protein>
    <recommendedName>
        <fullName evidence="9">Auxin response factor</fullName>
    </recommendedName>
</protein>
<accession>A0AAV2FFX0</accession>
<evidence type="ECO:0000256" key="6">
    <source>
        <dbReference type="ARBA" id="ARBA00023163"/>
    </source>
</evidence>
<dbReference type="InterPro" id="IPR003340">
    <property type="entry name" value="B3_DNA-bd"/>
</dbReference>
<keyword evidence="6 9" id="KW-0804">Transcription</keyword>
<dbReference type="SMART" id="SM01019">
    <property type="entry name" value="B3"/>
    <property type="match status" value="1"/>
</dbReference>
<dbReference type="InterPro" id="IPR044835">
    <property type="entry name" value="ARF_plant"/>
</dbReference>
<evidence type="ECO:0000259" key="11">
    <source>
        <dbReference type="PROSITE" id="PS50863"/>
    </source>
</evidence>
<feature type="domain" description="TF-B3" evidence="11">
    <location>
        <begin position="79"/>
        <end position="180"/>
    </location>
</feature>
<dbReference type="Pfam" id="PF06507">
    <property type="entry name" value="ARF_AD"/>
    <property type="match status" value="1"/>
</dbReference>
<proteinExistence type="inferred from homology"/>
<keyword evidence="8 9" id="KW-0927">Auxin signaling pathway</keyword>
<feature type="compositionally biased region" description="Polar residues" evidence="10">
    <location>
        <begin position="360"/>
        <end position="370"/>
    </location>
</feature>
<dbReference type="Gene3D" id="2.40.330.10">
    <property type="entry name" value="DNA-binding pseudobarrel domain"/>
    <property type="match status" value="1"/>
</dbReference>
<evidence type="ECO:0000256" key="8">
    <source>
        <dbReference type="ARBA" id="ARBA00023294"/>
    </source>
</evidence>
<comment type="subunit">
    <text evidence="3 9">Homodimers and heterodimers.</text>
</comment>
<dbReference type="InterPro" id="IPR053793">
    <property type="entry name" value="PB1-like"/>
</dbReference>
<dbReference type="InterPro" id="IPR010525">
    <property type="entry name" value="ARF_dom"/>
</dbReference>
<dbReference type="SUPFAM" id="SSF101936">
    <property type="entry name" value="DNA-binding pseudobarrel domain"/>
    <property type="match status" value="1"/>
</dbReference>
<dbReference type="CDD" id="cd10017">
    <property type="entry name" value="B3_DNA"/>
    <property type="match status" value="1"/>
</dbReference>
<evidence type="ECO:0000256" key="9">
    <source>
        <dbReference type="RuleBase" id="RU004561"/>
    </source>
</evidence>